<keyword evidence="1" id="KW-0732">Signal</keyword>
<dbReference type="InterPro" id="IPR024520">
    <property type="entry name" value="DUF3558"/>
</dbReference>
<evidence type="ECO:0000313" key="3">
    <source>
        <dbReference type="Proteomes" id="UP001205311"/>
    </source>
</evidence>
<feature type="signal peptide" evidence="1">
    <location>
        <begin position="1"/>
        <end position="26"/>
    </location>
</feature>
<reference evidence="2 3" key="1">
    <citation type="submission" date="2022-06" db="EMBL/GenBank/DDBJ databases">
        <title>Genomic Encyclopedia of Archaeal and Bacterial Type Strains, Phase II (KMG-II): from individual species to whole genera.</title>
        <authorList>
            <person name="Goeker M."/>
        </authorList>
    </citation>
    <scope>NUCLEOTIDE SEQUENCE [LARGE SCALE GENOMIC DNA]</scope>
    <source>
        <strain evidence="2 3">DSM 40477</strain>
    </source>
</reference>
<comment type="caution">
    <text evidence="2">The sequence shown here is derived from an EMBL/GenBank/DDBJ whole genome shotgun (WGS) entry which is preliminary data.</text>
</comment>
<dbReference type="Pfam" id="PF12079">
    <property type="entry name" value="DUF3558"/>
    <property type="match status" value="1"/>
</dbReference>
<evidence type="ECO:0008006" key="4">
    <source>
        <dbReference type="Google" id="ProtNLM"/>
    </source>
</evidence>
<protein>
    <recommendedName>
        <fullName evidence="4">DUF3558 domain-containing protein</fullName>
    </recommendedName>
</protein>
<organism evidence="2 3">
    <name type="scientific">Streptoalloteichus tenebrarius (strain ATCC 17920 / DSM 40477 / JCM 4838 / CBS 697.72 / NBRC 16177 / NCIMB 11028 / NRRL B-12390 / A12253. 1 / ISP 5477)</name>
    <name type="common">Streptomyces tenebrarius</name>
    <dbReference type="NCBI Taxonomy" id="1933"/>
    <lineage>
        <taxon>Bacteria</taxon>
        <taxon>Bacillati</taxon>
        <taxon>Actinomycetota</taxon>
        <taxon>Actinomycetes</taxon>
        <taxon>Pseudonocardiales</taxon>
        <taxon>Pseudonocardiaceae</taxon>
        <taxon>Streptoalloteichus</taxon>
    </lineage>
</organism>
<evidence type="ECO:0000256" key="1">
    <source>
        <dbReference type="SAM" id="SignalP"/>
    </source>
</evidence>
<feature type="chain" id="PRO_5047018284" description="DUF3558 domain-containing protein" evidence="1">
    <location>
        <begin position="27"/>
        <end position="196"/>
    </location>
</feature>
<name>A0ABT1I222_STRSD</name>
<proteinExistence type="predicted"/>
<sequence>MVRGARLVVLLGMVLALPGCGRTVVAQGTPTPGRTSAPATPTSLVSRPKEVRLVGIDPCSLVTPETRQRFGIDRPPIPAKSYVFESPACSFRNSNEKVAFQVVTGIKAGIEVMAPGRAVGARQDYRVRGFPALELRTDGAPPASDFCTASIDVAPGNMLQLQYREDGIRPPLGKDELCRRVRLLADAVVGTLLERE</sequence>
<accession>A0ABT1I222</accession>
<dbReference type="Proteomes" id="UP001205311">
    <property type="component" value="Unassembled WGS sequence"/>
</dbReference>
<keyword evidence="3" id="KW-1185">Reference proteome</keyword>
<dbReference type="RefSeq" id="WP_253672933.1">
    <property type="nucleotide sequence ID" value="NZ_JAMTCP010000048.1"/>
</dbReference>
<dbReference type="EMBL" id="JAMTCP010000048">
    <property type="protein sequence ID" value="MCP2261776.1"/>
    <property type="molecule type" value="Genomic_DNA"/>
</dbReference>
<evidence type="ECO:0000313" key="2">
    <source>
        <dbReference type="EMBL" id="MCP2261776.1"/>
    </source>
</evidence>
<gene>
    <name evidence="2" type="ORF">LX15_005502</name>
</gene>